<dbReference type="PROSITE" id="PS50217">
    <property type="entry name" value="BZIP"/>
    <property type="match status" value="1"/>
</dbReference>
<evidence type="ECO:0000256" key="13">
    <source>
        <dbReference type="ARBA" id="ARBA00023230"/>
    </source>
</evidence>
<dbReference type="CDD" id="cd14689">
    <property type="entry name" value="bZIP_CREB3"/>
    <property type="match status" value="1"/>
</dbReference>
<evidence type="ECO:0000256" key="5">
    <source>
        <dbReference type="ARBA" id="ARBA00022968"/>
    </source>
</evidence>
<keyword evidence="4" id="KW-0256">Endoplasmic reticulum</keyword>
<feature type="transmembrane region" description="Helical" evidence="17">
    <location>
        <begin position="244"/>
        <end position="262"/>
    </location>
</feature>
<evidence type="ECO:0000256" key="15">
    <source>
        <dbReference type="SAM" id="Coils"/>
    </source>
</evidence>
<dbReference type="Pfam" id="PF00170">
    <property type="entry name" value="bZIP_1"/>
    <property type="match status" value="1"/>
</dbReference>
<evidence type="ECO:0000256" key="8">
    <source>
        <dbReference type="ARBA" id="ARBA00023125"/>
    </source>
</evidence>
<dbReference type="AlphaFoldDB" id="A0A6P5JH76"/>
<evidence type="ECO:0000256" key="7">
    <source>
        <dbReference type="ARBA" id="ARBA00023015"/>
    </source>
</evidence>
<keyword evidence="11" id="KW-0804">Transcription</keyword>
<feature type="domain" description="BZIP" evidence="18">
    <location>
        <begin position="165"/>
        <end position="228"/>
    </location>
</feature>
<dbReference type="SUPFAM" id="SSF57959">
    <property type="entry name" value="Leucine zipper domain"/>
    <property type="match status" value="1"/>
</dbReference>
<evidence type="ECO:0000256" key="3">
    <source>
        <dbReference type="ARBA" id="ARBA00022692"/>
    </source>
</evidence>
<dbReference type="PANTHER" id="PTHR45996">
    <property type="entry name" value="AGAP001464-PB"/>
    <property type="match status" value="1"/>
</dbReference>
<keyword evidence="14" id="KW-0539">Nucleus</keyword>
<evidence type="ECO:0000256" key="6">
    <source>
        <dbReference type="ARBA" id="ARBA00022989"/>
    </source>
</evidence>
<dbReference type="InterPro" id="IPR051381">
    <property type="entry name" value="CREB_ATF_subfamily"/>
</dbReference>
<evidence type="ECO:0000256" key="1">
    <source>
        <dbReference type="ARBA" id="ARBA00004648"/>
    </source>
</evidence>
<evidence type="ECO:0000256" key="10">
    <source>
        <dbReference type="ARBA" id="ARBA00023159"/>
    </source>
</evidence>
<proteinExistence type="inferred from homology"/>
<protein>
    <submittedName>
        <fullName evidence="20">Cyclic AMP-responsive element-binding protein 3 isoform X1</fullName>
    </submittedName>
</protein>
<evidence type="ECO:0000256" key="14">
    <source>
        <dbReference type="ARBA" id="ARBA00023242"/>
    </source>
</evidence>
<keyword evidence="8" id="KW-0238">DNA-binding</keyword>
<dbReference type="CTD" id="10488"/>
<evidence type="ECO:0000256" key="11">
    <source>
        <dbReference type="ARBA" id="ARBA00023163"/>
    </source>
</evidence>
<keyword evidence="19" id="KW-1185">Reference proteome</keyword>
<dbReference type="InParanoid" id="A0A6P5JH76"/>
<organism evidence="19 20">
    <name type="scientific">Phascolarctos cinereus</name>
    <name type="common">Koala</name>
    <dbReference type="NCBI Taxonomy" id="38626"/>
    <lineage>
        <taxon>Eukaryota</taxon>
        <taxon>Metazoa</taxon>
        <taxon>Chordata</taxon>
        <taxon>Craniata</taxon>
        <taxon>Vertebrata</taxon>
        <taxon>Euteleostomi</taxon>
        <taxon>Mammalia</taxon>
        <taxon>Metatheria</taxon>
        <taxon>Diprotodontia</taxon>
        <taxon>Phascolarctidae</taxon>
        <taxon>Phascolarctos</taxon>
    </lineage>
</organism>
<keyword evidence="9 17" id="KW-0472">Membrane</keyword>
<evidence type="ECO:0000256" key="2">
    <source>
        <dbReference type="ARBA" id="ARBA00009050"/>
    </source>
</evidence>
<dbReference type="PROSITE" id="PS00036">
    <property type="entry name" value="BZIP_BASIC"/>
    <property type="match status" value="1"/>
</dbReference>
<feature type="compositionally biased region" description="Polar residues" evidence="16">
    <location>
        <begin position="309"/>
        <end position="324"/>
    </location>
</feature>
<sequence length="373" mass="42037">MWKMSTMEAVLDPGDKDLLDFLKEEGGDLWGIPEEGQEVQQDDGMLPPEVLNGWEAEEFLISLLGPPTSPSLPSPSSYSFIHTDHTYSMSWNVQASSQDDAYIDLDDRGLRDVAQESKVSLQMEEMTLKHEFPQLMLTDEEKRLLEKEGLTLPETLPLTKAEERALKQVRRKIRNKQSAQESRRKKKVYVGGLESRVLACTAQNLELQKKVQFLEKQNLSLLDQLKKFQALVAEMTTKPTSKSTCIVVLLFSFCLFLFPAMYPSEIWGRQPAPTMLSRQIRSLPSDNHSLLLESPAWLTEEKSEVTLNPSADVTSLARDNSSSDPLARTSDEQILKSTDPTHSTVLSSEATEKQGWAPTTPTIILRGRHSNEM</sequence>
<feature type="compositionally biased region" description="Polar residues" evidence="16">
    <location>
        <begin position="335"/>
        <end position="349"/>
    </location>
</feature>
<dbReference type="FunCoup" id="A0A6P5JH76">
    <property type="interactions" value="2160"/>
</dbReference>
<keyword evidence="7" id="KW-0805">Transcription regulation</keyword>
<feature type="region of interest" description="Disordered" evidence="16">
    <location>
        <begin position="309"/>
        <end position="373"/>
    </location>
</feature>
<dbReference type="GO" id="GO:0005634">
    <property type="term" value="C:nucleus"/>
    <property type="evidence" value="ECO:0007669"/>
    <property type="project" value="TreeGrafter"/>
</dbReference>
<comment type="subcellular location">
    <subcellularLocation>
        <location evidence="1">Endoplasmic reticulum membrane</location>
        <topology evidence="1">Single-pass type II membrane protein</topology>
    </subcellularLocation>
</comment>
<evidence type="ECO:0000256" key="9">
    <source>
        <dbReference type="ARBA" id="ARBA00023136"/>
    </source>
</evidence>
<keyword evidence="3 17" id="KW-0812">Transmembrane</keyword>
<evidence type="ECO:0000313" key="19">
    <source>
        <dbReference type="Proteomes" id="UP000515140"/>
    </source>
</evidence>
<keyword evidence="10" id="KW-0010">Activator</keyword>
<dbReference type="InterPro" id="IPR004827">
    <property type="entry name" value="bZIP"/>
</dbReference>
<dbReference type="GO" id="GO:0000981">
    <property type="term" value="F:DNA-binding transcription factor activity, RNA polymerase II-specific"/>
    <property type="evidence" value="ECO:0007669"/>
    <property type="project" value="TreeGrafter"/>
</dbReference>
<keyword evidence="12" id="KW-0325">Glycoprotein</keyword>
<dbReference type="FunFam" id="1.20.5.170:FF:000042">
    <property type="entry name" value="Cyclic AMP-responsive element-binding protein 3-like protein 3"/>
    <property type="match status" value="1"/>
</dbReference>
<keyword evidence="6 17" id="KW-1133">Transmembrane helix</keyword>
<evidence type="ECO:0000256" key="4">
    <source>
        <dbReference type="ARBA" id="ARBA00022824"/>
    </source>
</evidence>
<comment type="similarity">
    <text evidence="2">Belongs to the bZIP family. ATF subfamily.</text>
</comment>
<evidence type="ECO:0000256" key="16">
    <source>
        <dbReference type="SAM" id="MobiDB-lite"/>
    </source>
</evidence>
<dbReference type="GO" id="GO:0005789">
    <property type="term" value="C:endoplasmic reticulum membrane"/>
    <property type="evidence" value="ECO:0007669"/>
    <property type="project" value="UniProtKB-SubCell"/>
</dbReference>
<name>A0A6P5JH76_PHACI</name>
<feature type="coiled-coil region" evidence="15">
    <location>
        <begin position="204"/>
        <end position="231"/>
    </location>
</feature>
<dbReference type="GO" id="GO:0000978">
    <property type="term" value="F:RNA polymerase II cis-regulatory region sequence-specific DNA binding"/>
    <property type="evidence" value="ECO:0007669"/>
    <property type="project" value="TreeGrafter"/>
</dbReference>
<dbReference type="Gene3D" id="1.20.5.170">
    <property type="match status" value="1"/>
</dbReference>
<accession>A0A6P5JH76</accession>
<evidence type="ECO:0000259" key="18">
    <source>
        <dbReference type="PROSITE" id="PS50217"/>
    </source>
</evidence>
<keyword evidence="13" id="KW-0834">Unfolded protein response</keyword>
<dbReference type="KEGG" id="pcw:110201451"/>
<dbReference type="RefSeq" id="XP_020832753.1">
    <property type="nucleotide sequence ID" value="XM_020977094.1"/>
</dbReference>
<dbReference type="SMART" id="SM00338">
    <property type="entry name" value="BRLZ"/>
    <property type="match status" value="1"/>
</dbReference>
<dbReference type="Proteomes" id="UP000515140">
    <property type="component" value="Unplaced"/>
</dbReference>
<dbReference type="PANTHER" id="PTHR45996:SF4">
    <property type="entry name" value="CYCLIC AMP-RESPONSIVE ELEMENT-BINDING PROTEIN 3"/>
    <property type="match status" value="1"/>
</dbReference>
<dbReference type="GO" id="GO:0006986">
    <property type="term" value="P:response to unfolded protein"/>
    <property type="evidence" value="ECO:0007669"/>
    <property type="project" value="UniProtKB-KW"/>
</dbReference>
<gene>
    <name evidence="20" type="primary">CREB3</name>
</gene>
<dbReference type="InterPro" id="IPR046347">
    <property type="entry name" value="bZIP_sf"/>
</dbReference>
<reference evidence="20" key="1">
    <citation type="submission" date="2025-08" db="UniProtKB">
        <authorList>
            <consortium name="RefSeq"/>
        </authorList>
    </citation>
    <scope>IDENTIFICATION</scope>
    <source>
        <tissue evidence="20">Spleen</tissue>
    </source>
</reference>
<dbReference type="GeneID" id="110201451"/>
<evidence type="ECO:0000313" key="20">
    <source>
        <dbReference type="RefSeq" id="XP_020832753.1"/>
    </source>
</evidence>
<keyword evidence="5" id="KW-0735">Signal-anchor</keyword>
<keyword evidence="15" id="KW-0175">Coiled coil</keyword>
<evidence type="ECO:0000256" key="17">
    <source>
        <dbReference type="SAM" id="Phobius"/>
    </source>
</evidence>
<evidence type="ECO:0000256" key="12">
    <source>
        <dbReference type="ARBA" id="ARBA00023180"/>
    </source>
</evidence>